<dbReference type="AlphaFoldDB" id="A0A379EC69"/>
<proteinExistence type="predicted"/>
<dbReference type="RefSeq" id="WP_025067726.1">
    <property type="nucleotide sequence ID" value="NZ_CP072373.1"/>
</dbReference>
<dbReference type="Proteomes" id="UP000255469">
    <property type="component" value="Unassembled WGS sequence"/>
</dbReference>
<dbReference type="InterPro" id="IPR024311">
    <property type="entry name" value="Lipocalin-like"/>
</dbReference>
<name>A0A379EC69_9BACT</name>
<evidence type="ECO:0000313" key="3">
    <source>
        <dbReference type="EMBL" id="SUB93986.1"/>
    </source>
</evidence>
<reference evidence="3 4" key="1">
    <citation type="submission" date="2018-06" db="EMBL/GenBank/DDBJ databases">
        <authorList>
            <consortium name="Pathogen Informatics"/>
            <person name="Doyle S."/>
        </authorList>
    </citation>
    <scope>NUCLEOTIDE SEQUENCE [LARGE SCALE GENOMIC DNA]</scope>
    <source>
        <strain evidence="3 4">NCTC13067</strain>
    </source>
</reference>
<feature type="chain" id="PRO_5016723822" description="Lipocalin-like domain-containing protein" evidence="1">
    <location>
        <begin position="21"/>
        <end position="197"/>
    </location>
</feature>
<evidence type="ECO:0000313" key="4">
    <source>
        <dbReference type="Proteomes" id="UP000255469"/>
    </source>
</evidence>
<keyword evidence="1" id="KW-0732">Signal</keyword>
<evidence type="ECO:0000259" key="2">
    <source>
        <dbReference type="Pfam" id="PF13944"/>
    </source>
</evidence>
<dbReference type="Pfam" id="PF13944">
    <property type="entry name" value="Calycin_like"/>
    <property type="match status" value="1"/>
</dbReference>
<accession>A0A379EC69</accession>
<organism evidence="3 4">
    <name type="scientific">Prevotella denticola</name>
    <dbReference type="NCBI Taxonomy" id="28129"/>
    <lineage>
        <taxon>Bacteria</taxon>
        <taxon>Pseudomonadati</taxon>
        <taxon>Bacteroidota</taxon>
        <taxon>Bacteroidia</taxon>
        <taxon>Bacteroidales</taxon>
        <taxon>Prevotellaceae</taxon>
        <taxon>Prevotella</taxon>
    </lineage>
</organism>
<feature type="domain" description="Lipocalin-like" evidence="2">
    <location>
        <begin position="56"/>
        <end position="195"/>
    </location>
</feature>
<gene>
    <name evidence="3" type="ORF">NCTC13067_01844</name>
</gene>
<dbReference type="EMBL" id="UGTM01000002">
    <property type="protein sequence ID" value="SUB93986.1"/>
    <property type="molecule type" value="Genomic_DNA"/>
</dbReference>
<dbReference type="Gene3D" id="2.40.128.350">
    <property type="match status" value="1"/>
</dbReference>
<sequence>MKKFFTLAIVSLLSTAAVQAQKVVINKADGTQVTFQASEITNVQFVPASLTDNFVGSYKGEDKISVGGLFSYTSSEAVTYKVTANEDGTVNLTVPEETFKKTMMGNLTLSSYTISKIPYDESKKAFIKAYKDDNIKFHFIIKDDNGAVTSDKEYTFDSRICKVTITKGADGKLTVSNTYQMGKMPFPISGTFTGTKQ</sequence>
<protein>
    <recommendedName>
        <fullName evidence="2">Lipocalin-like domain-containing protein</fullName>
    </recommendedName>
</protein>
<feature type="signal peptide" evidence="1">
    <location>
        <begin position="1"/>
        <end position="20"/>
    </location>
</feature>
<evidence type="ECO:0000256" key="1">
    <source>
        <dbReference type="SAM" id="SignalP"/>
    </source>
</evidence>